<dbReference type="RefSeq" id="XP_002679680.1">
    <property type="nucleotide sequence ID" value="XM_002679634.1"/>
</dbReference>
<dbReference type="KEGG" id="ngr:NAEGRDRAFT_64937"/>
<dbReference type="VEuPathDB" id="AmoebaDB:NAEGRDRAFT_64937"/>
<dbReference type="EMBL" id="GG738856">
    <property type="protein sequence ID" value="EFC46936.1"/>
    <property type="molecule type" value="Genomic_DNA"/>
</dbReference>
<proteinExistence type="predicted"/>
<dbReference type="AlphaFoldDB" id="D2V7V6"/>
<dbReference type="InParanoid" id="D2V7V6"/>
<gene>
    <name evidence="1" type="ORF">NAEGRDRAFT_64937</name>
</gene>
<evidence type="ECO:0000313" key="1">
    <source>
        <dbReference type="EMBL" id="EFC46936.1"/>
    </source>
</evidence>
<accession>D2V7V6</accession>
<reference evidence="1 2" key="1">
    <citation type="journal article" date="2010" name="Cell">
        <title>The genome of Naegleria gruberi illuminates early eukaryotic versatility.</title>
        <authorList>
            <person name="Fritz-Laylin L.K."/>
            <person name="Prochnik S.E."/>
            <person name="Ginger M.L."/>
            <person name="Dacks J.B."/>
            <person name="Carpenter M.L."/>
            <person name="Field M.C."/>
            <person name="Kuo A."/>
            <person name="Paredez A."/>
            <person name="Chapman J."/>
            <person name="Pham J."/>
            <person name="Shu S."/>
            <person name="Neupane R."/>
            <person name="Cipriano M."/>
            <person name="Mancuso J."/>
            <person name="Tu H."/>
            <person name="Salamov A."/>
            <person name="Lindquist E."/>
            <person name="Shapiro H."/>
            <person name="Lucas S."/>
            <person name="Grigoriev I.V."/>
            <person name="Cande W.Z."/>
            <person name="Fulton C."/>
            <person name="Rokhsar D.S."/>
            <person name="Dawson S.C."/>
        </authorList>
    </citation>
    <scope>NUCLEOTIDE SEQUENCE [LARGE SCALE GENOMIC DNA]</scope>
    <source>
        <strain evidence="1 2">NEG-M</strain>
    </source>
</reference>
<evidence type="ECO:0000313" key="2">
    <source>
        <dbReference type="Proteomes" id="UP000006671"/>
    </source>
</evidence>
<keyword evidence="2" id="KW-1185">Reference proteome</keyword>
<dbReference type="Proteomes" id="UP000006671">
    <property type="component" value="Unassembled WGS sequence"/>
</dbReference>
<name>D2V7V6_NAEGR</name>
<organism evidence="2">
    <name type="scientific">Naegleria gruberi</name>
    <name type="common">Amoeba</name>
    <dbReference type="NCBI Taxonomy" id="5762"/>
    <lineage>
        <taxon>Eukaryota</taxon>
        <taxon>Discoba</taxon>
        <taxon>Heterolobosea</taxon>
        <taxon>Tetramitia</taxon>
        <taxon>Eutetramitia</taxon>
        <taxon>Vahlkampfiidae</taxon>
        <taxon>Naegleria</taxon>
    </lineage>
</organism>
<protein>
    <submittedName>
        <fullName evidence="1">Predicted protein</fullName>
    </submittedName>
</protein>
<dbReference type="GeneID" id="8860268"/>
<sequence>MSLFLNEKPSKKTFLNPEVFEVLVHYSESCDEIIGMFEEILNDLDPNCFMRKLNWYKSVVEKETMLNGVIDYRMGFDCCYGNVCVFHYKRRERYCRVFEEPFGREEIMEWFKSIEEGSAQKLEISEEPYVNNEQMIVYKNFKEKISIPDKDVFVILTQG</sequence>